<dbReference type="Pfam" id="PF01478">
    <property type="entry name" value="Peptidase_A24"/>
    <property type="match status" value="1"/>
</dbReference>
<evidence type="ECO:0000313" key="3">
    <source>
        <dbReference type="EMBL" id="QIH40970.1"/>
    </source>
</evidence>
<keyword evidence="1" id="KW-1133">Transmembrane helix</keyword>
<dbReference type="EMBL" id="CP049331">
    <property type="protein sequence ID" value="QIH40970.1"/>
    <property type="molecule type" value="Genomic_DNA"/>
</dbReference>
<feature type="domain" description="Prepilin type IV endopeptidase peptidase" evidence="2">
    <location>
        <begin position="5"/>
        <end position="106"/>
    </location>
</feature>
<accession>A0A6G7CFX1</accession>
<dbReference type="RefSeq" id="WP_165310379.1">
    <property type="nucleotide sequence ID" value="NZ_CP049331.1"/>
</dbReference>
<feature type="transmembrane region" description="Helical" evidence="1">
    <location>
        <begin position="49"/>
        <end position="69"/>
    </location>
</feature>
<name>A0A6G7CFX1_9VIBR</name>
<dbReference type="AlphaFoldDB" id="A0A6G7CFX1"/>
<evidence type="ECO:0000259" key="2">
    <source>
        <dbReference type="Pfam" id="PF01478"/>
    </source>
</evidence>
<dbReference type="Proteomes" id="UP000503003">
    <property type="component" value="Chromosome 1"/>
</dbReference>
<feature type="transmembrane region" description="Helical" evidence="1">
    <location>
        <begin position="27"/>
        <end position="44"/>
    </location>
</feature>
<proteinExistence type="predicted"/>
<dbReference type="InterPro" id="IPR000045">
    <property type="entry name" value="Prepilin_IV_endopep_pep"/>
</dbReference>
<feature type="transmembrane region" description="Helical" evidence="1">
    <location>
        <begin position="153"/>
        <end position="172"/>
    </location>
</feature>
<keyword evidence="1" id="KW-0472">Membrane</keyword>
<keyword evidence="1" id="KW-0812">Transmembrane</keyword>
<protein>
    <recommendedName>
        <fullName evidence="2">Prepilin type IV endopeptidase peptidase domain-containing protein</fullName>
    </recommendedName>
</protein>
<dbReference type="GO" id="GO:0004190">
    <property type="term" value="F:aspartic-type endopeptidase activity"/>
    <property type="evidence" value="ECO:0007669"/>
    <property type="project" value="InterPro"/>
</dbReference>
<evidence type="ECO:0000313" key="4">
    <source>
        <dbReference type="Proteomes" id="UP000503003"/>
    </source>
</evidence>
<sequence length="174" mass="19440">MLITIWVILVIVGVFDAREYRIPNSLVLLLVVLSFVASFIEPSVIQQGWLLHIAGFVAAFFIGLIFYVLKIMAAGDVKLFGVLGLMLGLIQLPLFAQYLAVSCVFIGGMYWLLNRLELAGQATRVNNSKGNIAHTISIQAYQLKDDFKSRRNLAYMPFAPVLIVALAMYHYFHG</sequence>
<feature type="transmembrane region" description="Helical" evidence="1">
    <location>
        <begin position="89"/>
        <end position="113"/>
    </location>
</feature>
<keyword evidence="4" id="KW-1185">Reference proteome</keyword>
<organism evidence="3 4">
    <name type="scientific">Vibrio ziniensis</name>
    <dbReference type="NCBI Taxonomy" id="2711221"/>
    <lineage>
        <taxon>Bacteria</taxon>
        <taxon>Pseudomonadati</taxon>
        <taxon>Pseudomonadota</taxon>
        <taxon>Gammaproteobacteria</taxon>
        <taxon>Vibrionales</taxon>
        <taxon>Vibrionaceae</taxon>
        <taxon>Vibrio</taxon>
    </lineage>
</organism>
<dbReference type="KEGG" id="vzi:G5S32_02765"/>
<dbReference type="Gene3D" id="1.20.120.1220">
    <property type="match status" value="1"/>
</dbReference>
<gene>
    <name evidence="3" type="ORF">G5S32_02765</name>
</gene>
<dbReference type="GO" id="GO:0016020">
    <property type="term" value="C:membrane"/>
    <property type="evidence" value="ECO:0007669"/>
    <property type="project" value="InterPro"/>
</dbReference>
<reference evidence="3 4" key="1">
    <citation type="submission" date="2020-02" db="EMBL/GenBank/DDBJ databases">
        <title>A complete genome of a marine bacterium Vibrio sp. ZWAL4003 isolated from the mangrove sediment with the ability to degrade polysaccharides.</title>
        <authorList>
            <person name="Wu J."/>
            <person name="Qu W."/>
            <person name="Zeng R."/>
        </authorList>
    </citation>
    <scope>NUCLEOTIDE SEQUENCE [LARGE SCALE GENOMIC DNA]</scope>
    <source>
        <strain evidence="3 4">ZWAL4003</strain>
    </source>
</reference>
<evidence type="ECO:0000256" key="1">
    <source>
        <dbReference type="SAM" id="Phobius"/>
    </source>
</evidence>